<comment type="caution">
    <text evidence="3">The sequence shown here is derived from an EMBL/GenBank/DDBJ whole genome shotgun (WGS) entry which is preliminary data.</text>
</comment>
<evidence type="ECO:0000313" key="3">
    <source>
        <dbReference type="EMBL" id="KAA6186373.1"/>
    </source>
</evidence>
<gene>
    <name evidence="3" type="ORF">F2Q65_05220</name>
</gene>
<dbReference type="EMBL" id="VWXX01000005">
    <property type="protein sequence ID" value="KAA6186373.1"/>
    <property type="molecule type" value="Genomic_DNA"/>
</dbReference>
<evidence type="ECO:0000313" key="4">
    <source>
        <dbReference type="Proteomes" id="UP000322981"/>
    </source>
</evidence>
<feature type="region of interest" description="Disordered" evidence="1">
    <location>
        <begin position="69"/>
        <end position="101"/>
    </location>
</feature>
<dbReference type="SUPFAM" id="SSF55785">
    <property type="entry name" value="PYP-like sensor domain (PAS domain)"/>
    <property type="match status" value="1"/>
</dbReference>
<evidence type="ECO:0000256" key="1">
    <source>
        <dbReference type="SAM" id="MobiDB-lite"/>
    </source>
</evidence>
<dbReference type="OrthoDB" id="6973808at2"/>
<name>A0A5M8FN75_9GAMM</name>
<dbReference type="AlphaFoldDB" id="A0A5M8FN75"/>
<dbReference type="Proteomes" id="UP000322981">
    <property type="component" value="Unassembled WGS sequence"/>
</dbReference>
<reference evidence="3 4" key="1">
    <citation type="submission" date="2019-09" db="EMBL/GenBank/DDBJ databases">
        <title>Whole-genome sequence of the purple sulfur bacterium Thiohalocapsa marina DSM 19078.</title>
        <authorList>
            <person name="Kyndt J.A."/>
            <person name="Meyer T.E."/>
        </authorList>
    </citation>
    <scope>NUCLEOTIDE SEQUENCE [LARGE SCALE GENOMIC DNA]</scope>
    <source>
        <strain evidence="3 4">DSM 19078</strain>
    </source>
</reference>
<dbReference type="Pfam" id="PF08447">
    <property type="entry name" value="PAS_3"/>
    <property type="match status" value="1"/>
</dbReference>
<accession>A0A5M8FN75</accession>
<dbReference type="InterPro" id="IPR035965">
    <property type="entry name" value="PAS-like_dom_sf"/>
</dbReference>
<protein>
    <submittedName>
        <fullName evidence="3">PAS domain-containing protein</fullName>
    </submittedName>
</protein>
<dbReference type="InterPro" id="IPR013655">
    <property type="entry name" value="PAS_fold_3"/>
</dbReference>
<organism evidence="3 4">
    <name type="scientific">Thiohalocapsa marina</name>
    <dbReference type="NCBI Taxonomy" id="424902"/>
    <lineage>
        <taxon>Bacteria</taxon>
        <taxon>Pseudomonadati</taxon>
        <taxon>Pseudomonadota</taxon>
        <taxon>Gammaproteobacteria</taxon>
        <taxon>Chromatiales</taxon>
        <taxon>Chromatiaceae</taxon>
        <taxon>Thiohalocapsa</taxon>
    </lineage>
</organism>
<sequence>MHPDDCERVDGLIRQCLQTLEDCVVEYRSRRPDGEGRWIGALGRVYCGVAGVGHRAQVNVPTARRAVASRSSCPPVDHRMPRRTGSAAGPRYAVGGPRQVP</sequence>
<keyword evidence="4" id="KW-1185">Reference proteome</keyword>
<dbReference type="Gene3D" id="3.30.450.20">
    <property type="entry name" value="PAS domain"/>
    <property type="match status" value="1"/>
</dbReference>
<feature type="domain" description="PAS fold-3" evidence="2">
    <location>
        <begin position="1"/>
        <end position="48"/>
    </location>
</feature>
<proteinExistence type="predicted"/>
<evidence type="ECO:0000259" key="2">
    <source>
        <dbReference type="Pfam" id="PF08447"/>
    </source>
</evidence>